<dbReference type="Pfam" id="PF14048">
    <property type="entry name" value="MBD_C"/>
    <property type="match status" value="1"/>
</dbReference>
<evidence type="ECO:0000256" key="7">
    <source>
        <dbReference type="ARBA" id="ARBA00022553"/>
    </source>
</evidence>
<organism evidence="17 18">
    <name type="scientific">Anopheles albimanus</name>
    <name type="common">New world malaria mosquito</name>
    <dbReference type="NCBI Taxonomy" id="7167"/>
    <lineage>
        <taxon>Eukaryota</taxon>
        <taxon>Metazoa</taxon>
        <taxon>Ecdysozoa</taxon>
        <taxon>Arthropoda</taxon>
        <taxon>Hexapoda</taxon>
        <taxon>Insecta</taxon>
        <taxon>Pterygota</taxon>
        <taxon>Neoptera</taxon>
        <taxon>Endopterygota</taxon>
        <taxon>Diptera</taxon>
        <taxon>Nematocera</taxon>
        <taxon>Culicoidea</taxon>
        <taxon>Culicidae</taxon>
        <taxon>Anophelinae</taxon>
        <taxon>Anopheles</taxon>
    </lineage>
</organism>
<evidence type="ECO:0000256" key="9">
    <source>
        <dbReference type="ARBA" id="ARBA00023015"/>
    </source>
</evidence>
<evidence type="ECO:0000256" key="13">
    <source>
        <dbReference type="ARBA" id="ARBA00023242"/>
    </source>
</evidence>
<sequence>MNVTRAIQQYVDKMITDAGPGMKMLLMDRETISVVSMAFAQSEMLMKEVFLFERIDVERSRERLKYLKCIVFIRPTRDNIMLLQRELRSPKFGSYHINFSNIIPRTDIKELAESDESESVREVREIYADYLPVNPNLFSLHIPSCLQALSWKPDALERTTQGLVSVLLSFKFRPAIRFRAGSTAAQTLAKKVHETINKETALFSFRPPEDGAAPPLLLILDRRDDPVTPLLNQWTYQAMVHELLTINKQRVDLSCVNGVPKDLKEVVLSTEQDEFYAKNLYANFGEIASTIKVLMDEFQRKANDQRKIESIADMKNFVETYPQFRKMSGTVTKHLVLISELSVQVGRQQLFEVSELEQEIACRADHSTQLQRVKRLVADEKTSPWNALRLVLLYAMRYERHANCDTSGLLKLLADRSGKSHIVPRMLEYISTVARQELFNTVKITDAVKLTRNLIKELKGVENVYVQHECVLKGTIEEVIKGRPLDAQYPIMGNEVPYRRPPSEVIVFIVGGATYEESLAVHRYNQEGHKIVLGGTTIHNSESFIEEVLSATVVKAFILVYRRRVRVNRSSATMNVSIERKRTDCAALPKGWQREEVLRKTGLSAGKVDVYYYSPTGKKIESKPQLARALGDTIDLSTFDYPAGRIIAPPSMAAAQLLHAHHGPQSYPMQQQQQQQHQHPGAALRRKLPAALVGSPLFGATNVISLATPISSGGNAKPPSHQYDYSRGMRADTSLIPPIRQTASIFKQPVTVVRSQETDSSKVKRELQHGTQVKPKQMFWEKRLENLGASNTHNEEIGTIELPKRLRPIGPGIRETTVLQSLATALHHNTHPVTGQTASKTSLNTNAGVFLNPDQPLMTSVTISEEDIKRQEERVQYARLRLQEALRA</sequence>
<evidence type="ECO:0000313" key="17">
    <source>
        <dbReference type="EnsemblMetazoa" id="AALB007251-PA"/>
    </source>
</evidence>
<evidence type="ECO:0000256" key="14">
    <source>
        <dbReference type="ARBA" id="ARBA00073001"/>
    </source>
</evidence>
<dbReference type="Pfam" id="PF00995">
    <property type="entry name" value="Sec1"/>
    <property type="match status" value="1"/>
</dbReference>
<protein>
    <recommendedName>
        <fullName evidence="14">Vacuolar protein sorting-associated protein 45</fullName>
    </recommendedName>
</protein>
<reference evidence="17" key="2">
    <citation type="submission" date="2022-08" db="UniProtKB">
        <authorList>
            <consortium name="EnsemblMetazoa"/>
        </authorList>
    </citation>
    <scope>IDENTIFICATION</scope>
    <source>
        <strain evidence="17">STECLA/ALBI9_A</strain>
    </source>
</reference>
<keyword evidence="8" id="KW-0653">Protein transport</keyword>
<dbReference type="VEuPathDB" id="VectorBase:AALB20_035743"/>
<dbReference type="GO" id="GO:0003677">
    <property type="term" value="F:DNA binding"/>
    <property type="evidence" value="ECO:0007669"/>
    <property type="project" value="UniProtKB-KW"/>
</dbReference>
<evidence type="ECO:0000256" key="2">
    <source>
        <dbReference type="ARBA" id="ARBA00004184"/>
    </source>
</evidence>
<name>A0A182FL42_ANOAL</name>
<evidence type="ECO:0000256" key="6">
    <source>
        <dbReference type="ARBA" id="ARBA00022454"/>
    </source>
</evidence>
<feature type="compositionally biased region" description="Low complexity" evidence="15">
    <location>
        <begin position="670"/>
        <end position="679"/>
    </location>
</feature>
<dbReference type="Gene3D" id="1.25.40.60">
    <property type="match status" value="1"/>
</dbReference>
<keyword evidence="5" id="KW-0813">Transport</keyword>
<dbReference type="VEuPathDB" id="VectorBase:AALB20_033912"/>
<dbReference type="InterPro" id="IPR043154">
    <property type="entry name" value="Sec-1-like_dom1"/>
</dbReference>
<dbReference type="GO" id="GO:0015031">
    <property type="term" value="P:protein transport"/>
    <property type="evidence" value="ECO:0007669"/>
    <property type="project" value="UniProtKB-KW"/>
</dbReference>
<accession>A0A182FL42</accession>
<evidence type="ECO:0000256" key="8">
    <source>
        <dbReference type="ARBA" id="ARBA00022927"/>
    </source>
</evidence>
<keyword evidence="10" id="KW-0238">DNA-binding</keyword>
<dbReference type="GO" id="GO:0000785">
    <property type="term" value="C:chromatin"/>
    <property type="evidence" value="ECO:0007669"/>
    <property type="project" value="UniProtKB-ARBA"/>
</dbReference>
<dbReference type="CDD" id="cd01396">
    <property type="entry name" value="MeCP2_MBD"/>
    <property type="match status" value="1"/>
</dbReference>
<dbReference type="Gene3D" id="3.90.830.10">
    <property type="entry name" value="Syntaxin Binding Protein 1, Chain A, domain 2"/>
    <property type="match status" value="1"/>
</dbReference>
<dbReference type="InterPro" id="IPR036045">
    <property type="entry name" value="Sec1-like_sf"/>
</dbReference>
<dbReference type="GO" id="GO:0012505">
    <property type="term" value="C:endomembrane system"/>
    <property type="evidence" value="ECO:0007669"/>
    <property type="project" value="UniProtKB-SubCell"/>
</dbReference>
<evidence type="ECO:0000256" key="5">
    <source>
        <dbReference type="ARBA" id="ARBA00022448"/>
    </source>
</evidence>
<evidence type="ECO:0000313" key="18">
    <source>
        <dbReference type="Proteomes" id="UP000069272"/>
    </source>
</evidence>
<dbReference type="Gene3D" id="3.30.890.10">
    <property type="entry name" value="Methyl-cpg-binding Protein 2, Chain A"/>
    <property type="match status" value="1"/>
</dbReference>
<dbReference type="PANTHER" id="PTHR11679">
    <property type="entry name" value="VESICLE PROTEIN SORTING-ASSOCIATED"/>
    <property type="match status" value="1"/>
</dbReference>
<comment type="similarity">
    <text evidence="4">Belongs to the STXBP/unc-18/SEC1 family.</text>
</comment>
<evidence type="ECO:0000256" key="15">
    <source>
        <dbReference type="SAM" id="MobiDB-lite"/>
    </source>
</evidence>
<keyword evidence="12" id="KW-0804">Transcription</keyword>
<dbReference type="GO" id="GO:0000118">
    <property type="term" value="C:histone deacetylase complex"/>
    <property type="evidence" value="ECO:0007669"/>
    <property type="project" value="UniProtKB-ARBA"/>
</dbReference>
<evidence type="ECO:0000256" key="10">
    <source>
        <dbReference type="ARBA" id="ARBA00023125"/>
    </source>
</evidence>
<dbReference type="InterPro" id="IPR001739">
    <property type="entry name" value="Methyl_CpG_DNA-bd"/>
</dbReference>
<dbReference type="FunFam" id="3.90.830.10:FF:000002">
    <property type="entry name" value="Vacuolar protein sorting-associated protein 45"/>
    <property type="match status" value="1"/>
</dbReference>
<keyword evidence="11" id="KW-0472">Membrane</keyword>
<evidence type="ECO:0000256" key="11">
    <source>
        <dbReference type="ARBA" id="ARBA00023136"/>
    </source>
</evidence>
<dbReference type="AlphaFoldDB" id="A0A182FL42"/>
<keyword evidence="18" id="KW-1185">Reference proteome</keyword>
<dbReference type="GO" id="GO:0031410">
    <property type="term" value="C:cytoplasmic vesicle"/>
    <property type="evidence" value="ECO:0007669"/>
    <property type="project" value="UniProtKB-ARBA"/>
</dbReference>
<dbReference type="Pfam" id="PF01429">
    <property type="entry name" value="MBD"/>
    <property type="match status" value="1"/>
</dbReference>
<dbReference type="InterPro" id="IPR016177">
    <property type="entry name" value="DNA-bd_dom_sf"/>
</dbReference>
<dbReference type="PROSITE" id="PS50982">
    <property type="entry name" value="MBD"/>
    <property type="match status" value="1"/>
</dbReference>
<dbReference type="InterPro" id="IPR025884">
    <property type="entry name" value="MeCpG-bd_2/3_C_dom"/>
</dbReference>
<keyword evidence="9" id="KW-0805">Transcription regulation</keyword>
<reference evidence="17 18" key="1">
    <citation type="journal article" date="2017" name="G3 (Bethesda)">
        <title>The Physical Genome Mapping of Anopheles albimanus Corrected Scaffold Misassemblies and Identified Interarm Rearrangements in Genus Anopheles.</title>
        <authorList>
            <person name="Artemov G.N."/>
            <person name="Peery A.N."/>
            <person name="Jiang X."/>
            <person name="Tu Z."/>
            <person name="Stegniy V.N."/>
            <person name="Sharakhova M.V."/>
            <person name="Sharakhov I.V."/>
        </authorList>
    </citation>
    <scope>NUCLEOTIDE SEQUENCE [LARGE SCALE GENOMIC DNA]</scope>
    <source>
        <strain evidence="17 18">ALBI9_A</strain>
    </source>
</reference>
<dbReference type="Gene3D" id="3.40.50.2060">
    <property type="match status" value="1"/>
</dbReference>
<dbReference type="VEuPathDB" id="VectorBase:AALB007251"/>
<evidence type="ECO:0000256" key="4">
    <source>
        <dbReference type="ARBA" id="ARBA00009884"/>
    </source>
</evidence>
<dbReference type="Proteomes" id="UP000069272">
    <property type="component" value="Chromosome 2R"/>
</dbReference>
<dbReference type="InterPro" id="IPR001619">
    <property type="entry name" value="Sec1-like"/>
</dbReference>
<dbReference type="EnsemblMetazoa" id="AALB007251-RA">
    <property type="protein sequence ID" value="AALB007251-PA"/>
    <property type="gene ID" value="AALB007251"/>
</dbReference>
<dbReference type="InterPro" id="IPR032343">
    <property type="entry name" value="MBD2/MBD3_p55-bd"/>
</dbReference>
<dbReference type="Gene3D" id="3.40.50.1910">
    <property type="match status" value="1"/>
</dbReference>
<dbReference type="InterPro" id="IPR043127">
    <property type="entry name" value="Sec-1-like_dom3a"/>
</dbReference>
<keyword evidence="6" id="KW-0158">Chromosome</keyword>
<feature type="domain" description="MBD" evidence="16">
    <location>
        <begin position="578"/>
        <end position="646"/>
    </location>
</feature>
<proteinExistence type="inferred from homology"/>
<dbReference type="Pfam" id="PF16564">
    <property type="entry name" value="MBDa"/>
    <property type="match status" value="1"/>
</dbReference>
<evidence type="ECO:0000259" key="16">
    <source>
        <dbReference type="PROSITE" id="PS50982"/>
    </source>
</evidence>
<keyword evidence="13" id="KW-0539">Nucleus</keyword>
<keyword evidence="7" id="KW-0597">Phosphoprotein</keyword>
<dbReference type="SUPFAM" id="SSF56815">
    <property type="entry name" value="Sec1/munc18-like (SM) proteins"/>
    <property type="match status" value="1"/>
</dbReference>
<dbReference type="FunFam" id="3.30.890.10:FF:000003">
    <property type="entry name" value="methyl-CpG-binding domain protein 2"/>
    <property type="match status" value="1"/>
</dbReference>
<evidence type="ECO:0000256" key="3">
    <source>
        <dbReference type="ARBA" id="ARBA00004286"/>
    </source>
</evidence>
<dbReference type="STRING" id="7167.A0A182FL42"/>
<dbReference type="SMART" id="SM00391">
    <property type="entry name" value="MBD"/>
    <property type="match status" value="1"/>
</dbReference>
<dbReference type="InterPro" id="IPR027482">
    <property type="entry name" value="Sec1-like_dom2"/>
</dbReference>
<dbReference type="SUPFAM" id="SSF54171">
    <property type="entry name" value="DNA-binding domain"/>
    <property type="match status" value="1"/>
</dbReference>
<evidence type="ECO:0000256" key="12">
    <source>
        <dbReference type="ARBA" id="ARBA00023163"/>
    </source>
</evidence>
<evidence type="ECO:0000256" key="1">
    <source>
        <dbReference type="ARBA" id="ARBA00004123"/>
    </source>
</evidence>
<comment type="subcellular location">
    <subcellularLocation>
        <location evidence="3">Chromosome</location>
    </subcellularLocation>
    <subcellularLocation>
        <location evidence="2">Endomembrane system</location>
        <topology evidence="2">Peripheral membrane protein</topology>
    </subcellularLocation>
    <subcellularLocation>
        <location evidence="1">Nucleus</location>
    </subcellularLocation>
</comment>
<feature type="region of interest" description="Disordered" evidence="15">
    <location>
        <begin position="659"/>
        <end position="683"/>
    </location>
</feature>
<dbReference type="GO" id="GO:0016192">
    <property type="term" value="P:vesicle-mediated transport"/>
    <property type="evidence" value="ECO:0007669"/>
    <property type="project" value="InterPro"/>
</dbReference>